<comment type="similarity">
    <text evidence="10 11">Belongs to the TonB-dependent receptor family.</text>
</comment>
<evidence type="ECO:0000256" key="1">
    <source>
        <dbReference type="ARBA" id="ARBA00004571"/>
    </source>
</evidence>
<dbReference type="EMBL" id="QRVJ01000001">
    <property type="protein sequence ID" value="RGS39940.1"/>
    <property type="molecule type" value="Genomic_DNA"/>
</dbReference>
<keyword evidence="3 10" id="KW-1134">Transmembrane beta strand</keyword>
<sequence length="1071" mass="118616">MKRKLMLLLACLFVGIGLVTAQTQTITGVVISEEDGQPVIGASVLVKGTQLGTITGVDGDFTLSNVPSSAKTLQISYIGMQTQEVGIKSHVKVTMRSDAEMLEEVMVVAFGTAKKSAFTGSAKVIGAEKLEQSQVTSVTDALAGAVPGVTLTSNNGAPGATASIRIRGFSSLNAKNDPLIIVDGAPYSGDLGNINPNDVESMTVLKDAASNALYGARGANGVVIITTKRANTNGEAKVTFDAKWGANTRALKKYDVISDPGMYYEMHYGAMKNYYMNQMGMSDQAAWIEANNNLFGSNGGLGYNVYTIPEGQYLIGQNGKLNPDATLGRVVNYKGRDYLLTPDDWDKVGSRTGLRQEYNFSISAANEKSSFYVSLGYLGNEGITEGSDLKRLTGRLKADYQAKKWMKVGANMSYARFDSNSLGNNGASTSTANVWAFTTQMAPIYPAYVRNADGSIMFDGNGIGMMDYGSGINAGMQRPFIPDANPIQDNKLNTRNAEGNALSGNAFVDITPLPGLKVTLNGTFNLDETRFTYVYNPYYGQFDSTGGTVSKYNQRDYDYNLQQLVSYATSFGDNNFDILLGHEYYDYRLNYLGASKSKMFSQDNHELDGAVIDGQAATSYKKRRNNEGYFGRLQYNFDERIFGSASLRRDASSRFHPDYRWGTFWSVGGAWLISKESWFSAPWVQELKIKASVGSQGNDNIGDFRYTDVFDIINSDNKVGTSFYSKGTKDITWETNTNFNIGAEFQLWNRVTGSIEYYRRKTSDMLFSFSVAPSLGYSSYFDNVGNMVNSGVEMDFNVNIFDTRNFTWDVNLNISTLKNRLTMLDPDKQITTEYTADGKGYKGYSSGSVFIAEDLPMFTWRMKEYAGVNENGESLWYRNTKDEAGNVTGRETTKIYADADYYITEETSIPKVYGGFGTKLKVYGVDFGINFTYQIGGKQYDGTYAYFMSSPTGSTGYNYHKDLLNAWTPENTGSNIPRFQLNDQYSASMSTRFLTNASFLNIQNINVGYTLPSRWTKKMAISSLRLYMSAENVFYWSKRKGFDPRQSYDETTNATYYSPMRTISGGVTFEF</sequence>
<feature type="signal peptide" evidence="12">
    <location>
        <begin position="1"/>
        <end position="21"/>
    </location>
</feature>
<evidence type="ECO:0000313" key="16">
    <source>
        <dbReference type="Proteomes" id="UP000283341"/>
    </source>
</evidence>
<dbReference type="InterPro" id="IPR023997">
    <property type="entry name" value="TonB-dep_OMP_SusC/RagA_CS"/>
</dbReference>
<comment type="caution">
    <text evidence="15">The sequence shown here is derived from an EMBL/GenBank/DDBJ whole genome shotgun (WGS) entry which is preliminary data.</text>
</comment>
<evidence type="ECO:0000256" key="11">
    <source>
        <dbReference type="RuleBase" id="RU003357"/>
    </source>
</evidence>
<dbReference type="PANTHER" id="PTHR30069:SF29">
    <property type="entry name" value="HEMOGLOBIN AND HEMOGLOBIN-HAPTOGLOBIN-BINDING PROTEIN 1-RELATED"/>
    <property type="match status" value="1"/>
</dbReference>
<dbReference type="PROSITE" id="PS52016">
    <property type="entry name" value="TONB_DEPENDENT_REC_3"/>
    <property type="match status" value="1"/>
</dbReference>
<accession>A0A412IP30</accession>
<evidence type="ECO:0000256" key="9">
    <source>
        <dbReference type="ARBA" id="ARBA00023237"/>
    </source>
</evidence>
<dbReference type="GO" id="GO:0009279">
    <property type="term" value="C:cell outer membrane"/>
    <property type="evidence" value="ECO:0007669"/>
    <property type="project" value="UniProtKB-SubCell"/>
</dbReference>
<evidence type="ECO:0000256" key="4">
    <source>
        <dbReference type="ARBA" id="ARBA00022692"/>
    </source>
</evidence>
<keyword evidence="9 10" id="KW-0998">Cell outer membrane</keyword>
<dbReference type="GO" id="GO:0015344">
    <property type="term" value="F:siderophore uptake transmembrane transporter activity"/>
    <property type="evidence" value="ECO:0007669"/>
    <property type="project" value="TreeGrafter"/>
</dbReference>
<evidence type="ECO:0000256" key="5">
    <source>
        <dbReference type="ARBA" id="ARBA00022729"/>
    </source>
</evidence>
<reference evidence="15 16" key="1">
    <citation type="submission" date="2018-08" db="EMBL/GenBank/DDBJ databases">
        <title>A genome reference for cultivated species of the human gut microbiota.</title>
        <authorList>
            <person name="Zou Y."/>
            <person name="Xue W."/>
            <person name="Luo G."/>
        </authorList>
    </citation>
    <scope>NUCLEOTIDE SEQUENCE [LARGE SCALE GENOMIC DNA]</scope>
    <source>
        <strain evidence="15 16">AF22-3AC</strain>
    </source>
</reference>
<evidence type="ECO:0000313" key="15">
    <source>
        <dbReference type="EMBL" id="RGS39940.1"/>
    </source>
</evidence>
<keyword evidence="2 10" id="KW-0813">Transport</keyword>
<dbReference type="RefSeq" id="WP_118401598.1">
    <property type="nucleotide sequence ID" value="NZ_QRVJ01000001.1"/>
</dbReference>
<keyword evidence="7 10" id="KW-0472">Membrane</keyword>
<evidence type="ECO:0000256" key="3">
    <source>
        <dbReference type="ARBA" id="ARBA00022452"/>
    </source>
</evidence>
<gene>
    <name evidence="15" type="ORF">DWX97_01285</name>
</gene>
<evidence type="ECO:0000256" key="8">
    <source>
        <dbReference type="ARBA" id="ARBA00023170"/>
    </source>
</evidence>
<dbReference type="AlphaFoldDB" id="A0A412IP30"/>
<dbReference type="Gene3D" id="2.40.170.20">
    <property type="entry name" value="TonB-dependent receptor, beta-barrel domain"/>
    <property type="match status" value="1"/>
</dbReference>
<evidence type="ECO:0000256" key="10">
    <source>
        <dbReference type="PROSITE-ProRule" id="PRU01360"/>
    </source>
</evidence>
<organism evidence="15 16">
    <name type="scientific">Bacteroides cellulosilyticus</name>
    <dbReference type="NCBI Taxonomy" id="246787"/>
    <lineage>
        <taxon>Bacteria</taxon>
        <taxon>Pseudomonadati</taxon>
        <taxon>Bacteroidota</taxon>
        <taxon>Bacteroidia</taxon>
        <taxon>Bacteroidales</taxon>
        <taxon>Bacteroidaceae</taxon>
        <taxon>Bacteroides</taxon>
    </lineage>
</organism>
<dbReference type="SUPFAM" id="SSF56935">
    <property type="entry name" value="Porins"/>
    <property type="match status" value="1"/>
</dbReference>
<feature type="domain" description="TonB-dependent receptor-like beta-barrel" evidence="13">
    <location>
        <begin position="511"/>
        <end position="818"/>
    </location>
</feature>
<dbReference type="InterPro" id="IPR036942">
    <property type="entry name" value="Beta-barrel_TonB_sf"/>
</dbReference>
<dbReference type="InterPro" id="IPR008969">
    <property type="entry name" value="CarboxyPept-like_regulatory"/>
</dbReference>
<dbReference type="NCBIfam" id="TIGR04057">
    <property type="entry name" value="SusC_RagA_signa"/>
    <property type="match status" value="1"/>
</dbReference>
<dbReference type="InterPro" id="IPR023996">
    <property type="entry name" value="TonB-dep_OMP_SusC/RagA"/>
</dbReference>
<dbReference type="InterPro" id="IPR000531">
    <property type="entry name" value="Beta-barrel_TonB"/>
</dbReference>
<dbReference type="Pfam" id="PF07715">
    <property type="entry name" value="Plug"/>
    <property type="match status" value="1"/>
</dbReference>
<dbReference type="InterPro" id="IPR012910">
    <property type="entry name" value="Plug_dom"/>
</dbReference>
<evidence type="ECO:0000256" key="12">
    <source>
        <dbReference type="SAM" id="SignalP"/>
    </source>
</evidence>
<keyword evidence="8 15" id="KW-0675">Receptor</keyword>
<proteinExistence type="inferred from homology"/>
<comment type="subcellular location">
    <subcellularLocation>
        <location evidence="1 10">Cell outer membrane</location>
        <topology evidence="1 10">Multi-pass membrane protein</topology>
    </subcellularLocation>
</comment>
<evidence type="ECO:0000256" key="7">
    <source>
        <dbReference type="ARBA" id="ARBA00023136"/>
    </source>
</evidence>
<dbReference type="NCBIfam" id="TIGR04056">
    <property type="entry name" value="OMP_RagA_SusC"/>
    <property type="match status" value="1"/>
</dbReference>
<feature type="domain" description="TonB-dependent receptor plug" evidence="14">
    <location>
        <begin position="115"/>
        <end position="222"/>
    </location>
</feature>
<dbReference type="Pfam" id="PF13715">
    <property type="entry name" value="CarbopepD_reg_2"/>
    <property type="match status" value="1"/>
</dbReference>
<evidence type="ECO:0000256" key="6">
    <source>
        <dbReference type="ARBA" id="ARBA00023077"/>
    </source>
</evidence>
<dbReference type="InterPro" id="IPR037066">
    <property type="entry name" value="Plug_dom_sf"/>
</dbReference>
<name>A0A412IP30_9BACE</name>
<dbReference type="PANTHER" id="PTHR30069">
    <property type="entry name" value="TONB-DEPENDENT OUTER MEMBRANE RECEPTOR"/>
    <property type="match status" value="1"/>
</dbReference>
<feature type="chain" id="PRO_5019551370" evidence="12">
    <location>
        <begin position="22"/>
        <end position="1071"/>
    </location>
</feature>
<evidence type="ECO:0000256" key="2">
    <source>
        <dbReference type="ARBA" id="ARBA00022448"/>
    </source>
</evidence>
<dbReference type="Gene3D" id="2.170.130.10">
    <property type="entry name" value="TonB-dependent receptor, plug domain"/>
    <property type="match status" value="1"/>
</dbReference>
<dbReference type="InterPro" id="IPR039426">
    <property type="entry name" value="TonB-dep_rcpt-like"/>
</dbReference>
<dbReference type="SUPFAM" id="SSF49464">
    <property type="entry name" value="Carboxypeptidase regulatory domain-like"/>
    <property type="match status" value="1"/>
</dbReference>
<keyword evidence="6 11" id="KW-0798">TonB box</keyword>
<evidence type="ECO:0000259" key="14">
    <source>
        <dbReference type="Pfam" id="PF07715"/>
    </source>
</evidence>
<dbReference type="Gene3D" id="2.60.40.1120">
    <property type="entry name" value="Carboxypeptidase-like, regulatory domain"/>
    <property type="match status" value="1"/>
</dbReference>
<keyword evidence="5 12" id="KW-0732">Signal</keyword>
<keyword evidence="4 10" id="KW-0812">Transmembrane</keyword>
<protein>
    <submittedName>
        <fullName evidence="15">TonB-dependent receptor</fullName>
    </submittedName>
</protein>
<dbReference type="GO" id="GO:0044718">
    <property type="term" value="P:siderophore transmembrane transport"/>
    <property type="evidence" value="ECO:0007669"/>
    <property type="project" value="TreeGrafter"/>
</dbReference>
<dbReference type="Proteomes" id="UP000283341">
    <property type="component" value="Unassembled WGS sequence"/>
</dbReference>
<evidence type="ECO:0000259" key="13">
    <source>
        <dbReference type="Pfam" id="PF00593"/>
    </source>
</evidence>
<dbReference type="Pfam" id="PF00593">
    <property type="entry name" value="TonB_dep_Rec_b-barrel"/>
    <property type="match status" value="1"/>
</dbReference>